<evidence type="ECO:0000256" key="8">
    <source>
        <dbReference type="ARBA" id="ARBA00023195"/>
    </source>
</evidence>
<evidence type="ECO:0000313" key="10">
    <source>
        <dbReference type="EMBL" id="DAE10893.1"/>
    </source>
</evidence>
<reference evidence="10" key="1">
    <citation type="journal article" date="2021" name="Proc. Natl. Acad. Sci. U.S.A.">
        <title>A Catalog of Tens of Thousands of Viruses from Human Metagenomes Reveals Hidden Associations with Chronic Diseases.</title>
        <authorList>
            <person name="Tisza M.J."/>
            <person name="Buck C.B."/>
        </authorList>
    </citation>
    <scope>NUCLEOTIDE SEQUENCE</scope>
    <source>
        <strain evidence="10">Ctg0K17</strain>
    </source>
</reference>
<dbReference type="GO" id="GO:0015074">
    <property type="term" value="P:DNA integration"/>
    <property type="evidence" value="ECO:0007669"/>
    <property type="project" value="UniProtKB-KW"/>
</dbReference>
<organism evidence="10">
    <name type="scientific">Siphoviridae sp. ctg0K17</name>
    <dbReference type="NCBI Taxonomy" id="2825600"/>
    <lineage>
        <taxon>Viruses</taxon>
        <taxon>Duplodnaviria</taxon>
        <taxon>Heunggongvirae</taxon>
        <taxon>Uroviricota</taxon>
        <taxon>Caudoviricetes</taxon>
    </lineage>
</organism>
<evidence type="ECO:0000256" key="1">
    <source>
        <dbReference type="ARBA" id="ARBA00008857"/>
    </source>
</evidence>
<evidence type="ECO:0000256" key="5">
    <source>
        <dbReference type="ARBA" id="ARBA00022908"/>
    </source>
</evidence>
<dbReference type="PANTHER" id="PTHR30349">
    <property type="entry name" value="PHAGE INTEGRASE-RELATED"/>
    <property type="match status" value="1"/>
</dbReference>
<dbReference type="InterPro" id="IPR010998">
    <property type="entry name" value="Integrase_recombinase_N"/>
</dbReference>
<dbReference type="Pfam" id="PF00589">
    <property type="entry name" value="Phage_integrase"/>
    <property type="match status" value="1"/>
</dbReference>
<dbReference type="Gene3D" id="1.10.150.130">
    <property type="match status" value="1"/>
</dbReference>
<dbReference type="EMBL" id="BK015522">
    <property type="protein sequence ID" value="DAE10893.1"/>
    <property type="molecule type" value="Genomic_DNA"/>
</dbReference>
<dbReference type="InterPro" id="IPR011010">
    <property type="entry name" value="DNA_brk_join_enz"/>
</dbReference>
<dbReference type="GO" id="GO:0016787">
    <property type="term" value="F:hydrolase activity"/>
    <property type="evidence" value="ECO:0007669"/>
    <property type="project" value="UniProtKB-KW"/>
</dbReference>
<keyword evidence="5" id="KW-0229">DNA integration</keyword>
<feature type="domain" description="Tyr recombinase" evidence="9">
    <location>
        <begin position="245"/>
        <end position="448"/>
    </location>
</feature>
<evidence type="ECO:0000256" key="6">
    <source>
        <dbReference type="ARBA" id="ARBA00023125"/>
    </source>
</evidence>
<keyword evidence="3" id="KW-0808">Transferase</keyword>
<sequence>MPSKRKRGNAYELRASCGFNAKGKRIMKTRTWKPPYGMTEAQAEKEATRQAFLFEEEIRRGEVLDQSTKMEDFLAKWLKNYAEKQLRATTLTGYKAMLPRINAAFGKMKIADIRPPHLLAFYDNLGDEGVRGDELFTPTELVGELAAEKFPTRKAFYTAAGISKKTSQNMFAGGKVKVETAERVAAALEADSGALFTSDGEGTLSANTIRHYHRLLSVIFSTAVSWQVIYSNPCERVKPPRMHRKESRYLDENGAAQVIAALSDEPYDYSVMVRLLIYTGLRRGELLGLEWRDLDERTGCLSVERSLLYSPERGVFIDDTKTDGSRRVIRLPKSALDLLEEYRAWQEERKSELGSLWQESERIFTAWDGGMLNPEALSAWFHKFIVRKGLPDVNIHGLRHTNATLLIAGGVPLKTVSSRLGHSSISTTGNIYAHAVRSADETAAEVLEEVLGKKERNNGT</sequence>
<dbReference type="GO" id="GO:0075713">
    <property type="term" value="P:establishment of integrated proviral latency"/>
    <property type="evidence" value="ECO:0007669"/>
    <property type="project" value="UniProtKB-KW"/>
</dbReference>
<name>A0A8S5PWS1_9CAUD</name>
<dbReference type="InterPro" id="IPR004107">
    <property type="entry name" value="Integrase_SAM-like_N"/>
</dbReference>
<evidence type="ECO:0000259" key="9">
    <source>
        <dbReference type="PROSITE" id="PS51898"/>
    </source>
</evidence>
<dbReference type="InterPro" id="IPR050090">
    <property type="entry name" value="Tyrosine_recombinase_XerCD"/>
</dbReference>
<dbReference type="GO" id="GO:0006310">
    <property type="term" value="P:DNA recombination"/>
    <property type="evidence" value="ECO:0007669"/>
    <property type="project" value="UniProtKB-KW"/>
</dbReference>
<dbReference type="InterPro" id="IPR013762">
    <property type="entry name" value="Integrase-like_cat_sf"/>
</dbReference>
<dbReference type="Pfam" id="PF14659">
    <property type="entry name" value="Phage_int_SAM_3"/>
    <property type="match status" value="1"/>
</dbReference>
<dbReference type="GO" id="GO:0003677">
    <property type="term" value="F:DNA binding"/>
    <property type="evidence" value="ECO:0007669"/>
    <property type="project" value="UniProtKB-KW"/>
</dbReference>
<proteinExistence type="inferred from homology"/>
<keyword evidence="8" id="KW-1179">Viral genome integration</keyword>
<evidence type="ECO:0000256" key="7">
    <source>
        <dbReference type="ARBA" id="ARBA00023172"/>
    </source>
</evidence>
<evidence type="ECO:0000256" key="3">
    <source>
        <dbReference type="ARBA" id="ARBA00022679"/>
    </source>
</evidence>
<dbReference type="CDD" id="cd01189">
    <property type="entry name" value="INT_ICEBs1_C_like"/>
    <property type="match status" value="1"/>
</dbReference>
<evidence type="ECO:0000256" key="4">
    <source>
        <dbReference type="ARBA" id="ARBA00022801"/>
    </source>
</evidence>
<dbReference type="GO" id="GO:0016740">
    <property type="term" value="F:transferase activity"/>
    <property type="evidence" value="ECO:0007669"/>
    <property type="project" value="UniProtKB-KW"/>
</dbReference>
<evidence type="ECO:0000256" key="2">
    <source>
        <dbReference type="ARBA" id="ARBA00016082"/>
    </source>
</evidence>
<dbReference type="PROSITE" id="PS51898">
    <property type="entry name" value="TYR_RECOMBINASE"/>
    <property type="match status" value="1"/>
</dbReference>
<comment type="similarity">
    <text evidence="1">Belongs to the 'phage' integrase family.</text>
</comment>
<protein>
    <recommendedName>
        <fullName evidence="2">Integrase</fullName>
    </recommendedName>
</protein>
<dbReference type="Gene3D" id="1.10.443.10">
    <property type="entry name" value="Intergrase catalytic core"/>
    <property type="match status" value="1"/>
</dbReference>
<accession>A0A8S5PWS1</accession>
<dbReference type="PANTHER" id="PTHR30349:SF41">
    <property type="entry name" value="INTEGRASE_RECOMBINASE PROTEIN MJ0367-RELATED"/>
    <property type="match status" value="1"/>
</dbReference>
<keyword evidence="6" id="KW-0238">DNA-binding</keyword>
<keyword evidence="4" id="KW-0378">Hydrolase</keyword>
<keyword evidence="8" id="KW-1160">Virus entry into host cell</keyword>
<keyword evidence="7" id="KW-0233">DNA recombination</keyword>
<dbReference type="InterPro" id="IPR002104">
    <property type="entry name" value="Integrase_catalytic"/>
</dbReference>
<dbReference type="GO" id="GO:0044826">
    <property type="term" value="P:viral genome integration into host DNA"/>
    <property type="evidence" value="ECO:0007669"/>
    <property type="project" value="UniProtKB-KW"/>
</dbReference>
<dbReference type="SUPFAM" id="SSF56349">
    <property type="entry name" value="DNA breaking-rejoining enzymes"/>
    <property type="match status" value="1"/>
</dbReference>